<feature type="transmembrane region" description="Helical" evidence="1">
    <location>
        <begin position="18"/>
        <end position="35"/>
    </location>
</feature>
<organism evidence="2">
    <name type="scientific">virus sp. ctML55</name>
    <dbReference type="NCBI Taxonomy" id="2827627"/>
    <lineage>
        <taxon>Viruses</taxon>
    </lineage>
</organism>
<keyword evidence="1" id="KW-1133">Transmembrane helix</keyword>
<proteinExistence type="predicted"/>
<protein>
    <submittedName>
        <fullName evidence="2">Uncharacterized protein</fullName>
    </submittedName>
</protein>
<sequence length="41" mass="4808">MSISTNRIICIRLYRRTVISNSFLSVSFFSSIILYKCKCRS</sequence>
<accession>A0A8S5RJ77</accession>
<keyword evidence="1" id="KW-0812">Transmembrane</keyword>
<evidence type="ECO:0000256" key="1">
    <source>
        <dbReference type="SAM" id="Phobius"/>
    </source>
</evidence>
<evidence type="ECO:0000313" key="2">
    <source>
        <dbReference type="EMBL" id="DAE31169.1"/>
    </source>
</evidence>
<keyword evidence="1" id="KW-0472">Membrane</keyword>
<name>A0A8S5RJ77_9VIRU</name>
<reference evidence="2" key="1">
    <citation type="journal article" date="2021" name="Proc. Natl. Acad. Sci. U.S.A.">
        <title>A Catalog of Tens of Thousands of Viruses from Human Metagenomes Reveals Hidden Associations with Chronic Diseases.</title>
        <authorList>
            <person name="Tisza M.J."/>
            <person name="Buck C.B."/>
        </authorList>
    </citation>
    <scope>NUCLEOTIDE SEQUENCE</scope>
    <source>
        <strain evidence="2">CtML55</strain>
    </source>
</reference>
<dbReference type="EMBL" id="BK059105">
    <property type="protein sequence ID" value="DAE31169.1"/>
    <property type="molecule type" value="Genomic_DNA"/>
</dbReference>